<dbReference type="Gene3D" id="2.40.37.10">
    <property type="entry name" value="Lyase, Ornithine Decarboxylase, Chain A, domain 1"/>
    <property type="match status" value="1"/>
</dbReference>
<sequence length="428" mass="45512">MARRDDTTPTDGHEVLERTLGRLGDCWGRDNGHLSIDGQPLSARVAQTPAYLYSRRCLDASVASLRAVLPASIGIHYAIKANPFPPLVRHLAEQVDGFDCASLAEMQLARDVANDAQRLSIAGPAKSRAEHRFAIEAGITINTESVGEIERILTESRRLGRRARVALRVNPPFALKGSGMHMGGGARPFGIDSEAIPALLEQRDRLAEGGIDLVGLHLFAGSQSLDAEAIAATLNAWTDLLRDWQQATGFTPEELIIGPGLGVAYHPGDRPLDLDALAPAFARLAADLAALGDAGGRRVVTRLEIGRFLVAGAGVYLTQVVDRKVSRGTTYLVCDGGMHHHLALSGNLGAVLRRNWPLVAADRLDVPASETVDLAGPLCTPLDVLGKQQSLPPLAPGDRIAVLQSGAYGASASPTGFLSREPAIEYLI</sequence>
<dbReference type="KEGG" id="ghl:GM160_09000"/>
<evidence type="ECO:0000313" key="5">
    <source>
        <dbReference type="EMBL" id="QGT79016.1"/>
    </source>
</evidence>
<evidence type="ECO:0000256" key="2">
    <source>
        <dbReference type="ARBA" id="ARBA00022898"/>
    </source>
</evidence>
<name>A0A6I6CX93_9GAMM</name>
<dbReference type="PRINTS" id="PR01179">
    <property type="entry name" value="ODADCRBXLASE"/>
</dbReference>
<keyword evidence="2 3" id="KW-0663">Pyridoxal phosphate</keyword>
<organism evidence="5 6">
    <name type="scientific">Guyparkeria halophila</name>
    <dbReference type="NCBI Taxonomy" id="47960"/>
    <lineage>
        <taxon>Bacteria</taxon>
        <taxon>Pseudomonadati</taxon>
        <taxon>Pseudomonadota</taxon>
        <taxon>Gammaproteobacteria</taxon>
        <taxon>Chromatiales</taxon>
        <taxon>Thioalkalibacteraceae</taxon>
        <taxon>Guyparkeria</taxon>
    </lineage>
</organism>
<feature type="domain" description="Orn/DAP/Arg decarboxylase 2 N-terminal" evidence="4">
    <location>
        <begin position="63"/>
        <end position="311"/>
    </location>
</feature>
<accession>A0A6I6CX93</accession>
<protein>
    <submittedName>
        <fullName evidence="5">Pyridoxal-dependent decarboxylase, exosortase A system-associated</fullName>
    </submittedName>
</protein>
<dbReference type="InterPro" id="IPR022644">
    <property type="entry name" value="De-COase2_N"/>
</dbReference>
<dbReference type="SUPFAM" id="SSF50621">
    <property type="entry name" value="Alanine racemase C-terminal domain-like"/>
    <property type="match status" value="1"/>
</dbReference>
<keyword evidence="6" id="KW-1185">Reference proteome</keyword>
<dbReference type="Pfam" id="PF02784">
    <property type="entry name" value="Orn_Arg_deC_N"/>
    <property type="match status" value="1"/>
</dbReference>
<proteinExistence type="predicted"/>
<dbReference type="GO" id="GO:0008836">
    <property type="term" value="F:diaminopimelate decarboxylase activity"/>
    <property type="evidence" value="ECO:0007669"/>
    <property type="project" value="TreeGrafter"/>
</dbReference>
<comment type="cofactor">
    <cofactor evidence="1 3">
        <name>pyridoxal 5'-phosphate</name>
        <dbReference type="ChEBI" id="CHEBI:597326"/>
    </cofactor>
</comment>
<dbReference type="Gene3D" id="3.20.20.10">
    <property type="entry name" value="Alanine racemase"/>
    <property type="match status" value="1"/>
</dbReference>
<feature type="modified residue" description="N6-(pyridoxal phosphate)lysine" evidence="3">
    <location>
        <position position="80"/>
    </location>
</feature>
<evidence type="ECO:0000256" key="1">
    <source>
        <dbReference type="ARBA" id="ARBA00001933"/>
    </source>
</evidence>
<evidence type="ECO:0000313" key="6">
    <source>
        <dbReference type="Proteomes" id="UP000427716"/>
    </source>
</evidence>
<dbReference type="InterPro" id="IPR002433">
    <property type="entry name" value="Orn_de-COase"/>
</dbReference>
<dbReference type="AlphaFoldDB" id="A0A6I6CX93"/>
<gene>
    <name evidence="5" type="ORF">GM160_09000</name>
</gene>
<dbReference type="InterPro" id="IPR000183">
    <property type="entry name" value="Orn/DAP/Arg_de-COase"/>
</dbReference>
<dbReference type="InterPro" id="IPR009006">
    <property type="entry name" value="Ala_racemase/Decarboxylase_C"/>
</dbReference>
<dbReference type="PANTHER" id="PTHR43727">
    <property type="entry name" value="DIAMINOPIMELATE DECARBOXYLASE"/>
    <property type="match status" value="1"/>
</dbReference>
<dbReference type="EMBL" id="CP046415">
    <property type="protein sequence ID" value="QGT79016.1"/>
    <property type="molecule type" value="Genomic_DNA"/>
</dbReference>
<dbReference type="PRINTS" id="PR01182">
    <property type="entry name" value="ORNDCRBXLASE"/>
</dbReference>
<dbReference type="InterPro" id="IPR029066">
    <property type="entry name" value="PLP-binding_barrel"/>
</dbReference>
<dbReference type="GO" id="GO:0009089">
    <property type="term" value="P:lysine biosynthetic process via diaminopimelate"/>
    <property type="evidence" value="ECO:0007669"/>
    <property type="project" value="TreeGrafter"/>
</dbReference>
<reference evidence="5 6" key="1">
    <citation type="submission" date="2019-11" db="EMBL/GenBank/DDBJ databases">
        <authorList>
            <person name="Zhang J."/>
            <person name="Sun C."/>
        </authorList>
    </citation>
    <scope>NUCLEOTIDE SEQUENCE [LARGE SCALE GENOMIC DNA]</scope>
    <source>
        <strain evidence="6">sp2</strain>
    </source>
</reference>
<dbReference type="PANTHER" id="PTHR43727:SF2">
    <property type="entry name" value="GROUP IV DECARBOXYLASE"/>
    <property type="match status" value="1"/>
</dbReference>
<dbReference type="GO" id="GO:0006596">
    <property type="term" value="P:polyamine biosynthetic process"/>
    <property type="evidence" value="ECO:0007669"/>
    <property type="project" value="InterPro"/>
</dbReference>
<feature type="active site" description="Proton donor" evidence="3">
    <location>
        <position position="379"/>
    </location>
</feature>
<dbReference type="Proteomes" id="UP000427716">
    <property type="component" value="Chromosome"/>
</dbReference>
<evidence type="ECO:0000256" key="3">
    <source>
        <dbReference type="PIRSR" id="PIRSR600183-50"/>
    </source>
</evidence>
<evidence type="ECO:0000259" key="4">
    <source>
        <dbReference type="Pfam" id="PF02784"/>
    </source>
</evidence>
<dbReference type="SUPFAM" id="SSF51419">
    <property type="entry name" value="PLP-binding barrel"/>
    <property type="match status" value="1"/>
</dbReference>
<dbReference type="RefSeq" id="WP_156574689.1">
    <property type="nucleotide sequence ID" value="NZ_CP046415.1"/>
</dbReference>